<protein>
    <submittedName>
        <fullName evidence="2">Uncharacterized protein</fullName>
    </submittedName>
</protein>
<evidence type="ECO:0000313" key="3">
    <source>
        <dbReference type="Proteomes" id="UP000823775"/>
    </source>
</evidence>
<dbReference type="EMBL" id="JACEIK010001359">
    <property type="protein sequence ID" value="MCD7468625.1"/>
    <property type="molecule type" value="Genomic_DNA"/>
</dbReference>
<name>A0ABS8TCI2_DATST</name>
<accession>A0ABS8TCI2</accession>
<comment type="caution">
    <text evidence="2">The sequence shown here is derived from an EMBL/GenBank/DDBJ whole genome shotgun (WGS) entry which is preliminary data.</text>
</comment>
<gene>
    <name evidence="2" type="ORF">HAX54_006989</name>
</gene>
<keyword evidence="3" id="KW-1185">Reference proteome</keyword>
<organism evidence="2 3">
    <name type="scientific">Datura stramonium</name>
    <name type="common">Jimsonweed</name>
    <name type="synonym">Common thornapple</name>
    <dbReference type="NCBI Taxonomy" id="4076"/>
    <lineage>
        <taxon>Eukaryota</taxon>
        <taxon>Viridiplantae</taxon>
        <taxon>Streptophyta</taxon>
        <taxon>Embryophyta</taxon>
        <taxon>Tracheophyta</taxon>
        <taxon>Spermatophyta</taxon>
        <taxon>Magnoliopsida</taxon>
        <taxon>eudicotyledons</taxon>
        <taxon>Gunneridae</taxon>
        <taxon>Pentapetalae</taxon>
        <taxon>asterids</taxon>
        <taxon>lamiids</taxon>
        <taxon>Solanales</taxon>
        <taxon>Solanaceae</taxon>
        <taxon>Solanoideae</taxon>
        <taxon>Datureae</taxon>
        <taxon>Datura</taxon>
    </lineage>
</organism>
<reference evidence="2 3" key="1">
    <citation type="journal article" date="2021" name="BMC Genomics">
        <title>Datura genome reveals duplications of psychoactive alkaloid biosynthetic genes and high mutation rate following tissue culture.</title>
        <authorList>
            <person name="Rajewski A."/>
            <person name="Carter-House D."/>
            <person name="Stajich J."/>
            <person name="Litt A."/>
        </authorList>
    </citation>
    <scope>NUCLEOTIDE SEQUENCE [LARGE SCALE GENOMIC DNA]</scope>
    <source>
        <strain evidence="2">AR-01</strain>
    </source>
</reference>
<sequence>MVTFRLLHKICSSQCSESHPSKAKNRLLRWTVGPVRVRVIKRRRCLAKSAKPRKEVAVAGEKVRRLAATTDEGRRRRREKEGGGVEREREAYER</sequence>
<feature type="region of interest" description="Disordered" evidence="1">
    <location>
        <begin position="57"/>
        <end position="94"/>
    </location>
</feature>
<feature type="compositionally biased region" description="Basic and acidic residues" evidence="1">
    <location>
        <begin position="71"/>
        <end position="94"/>
    </location>
</feature>
<evidence type="ECO:0000256" key="1">
    <source>
        <dbReference type="SAM" id="MobiDB-lite"/>
    </source>
</evidence>
<dbReference type="Proteomes" id="UP000823775">
    <property type="component" value="Unassembled WGS sequence"/>
</dbReference>
<evidence type="ECO:0000313" key="2">
    <source>
        <dbReference type="EMBL" id="MCD7468625.1"/>
    </source>
</evidence>
<proteinExistence type="predicted"/>